<evidence type="ECO:0000256" key="1">
    <source>
        <dbReference type="ARBA" id="ARBA00005781"/>
    </source>
</evidence>
<accession>A0A1G1WJE9</accession>
<protein>
    <recommendedName>
        <fullName evidence="4">50S ribosomal protein L19</fullName>
    </recommendedName>
</protein>
<dbReference type="GO" id="GO:0006412">
    <property type="term" value="P:translation"/>
    <property type="evidence" value="ECO:0007669"/>
    <property type="project" value="InterPro"/>
</dbReference>
<dbReference type="Gene3D" id="2.30.30.790">
    <property type="match status" value="1"/>
</dbReference>
<dbReference type="InterPro" id="IPR001857">
    <property type="entry name" value="Ribosomal_bL19"/>
</dbReference>
<dbReference type="PANTHER" id="PTHR15680">
    <property type="entry name" value="RIBOSOMAL PROTEIN L19"/>
    <property type="match status" value="1"/>
</dbReference>
<dbReference type="SUPFAM" id="SSF50104">
    <property type="entry name" value="Translation proteins SH3-like domain"/>
    <property type="match status" value="1"/>
</dbReference>
<evidence type="ECO:0000256" key="2">
    <source>
        <dbReference type="ARBA" id="ARBA00022980"/>
    </source>
</evidence>
<keyword evidence="2 5" id="KW-0689">Ribosomal protein</keyword>
<dbReference type="NCBIfam" id="TIGR01024">
    <property type="entry name" value="rplS_bact"/>
    <property type="match status" value="1"/>
</dbReference>
<dbReference type="GO" id="GO:0022625">
    <property type="term" value="C:cytosolic large ribosomal subunit"/>
    <property type="evidence" value="ECO:0007669"/>
    <property type="project" value="TreeGrafter"/>
</dbReference>
<proteinExistence type="inferred from homology"/>
<comment type="function">
    <text evidence="4">This protein is located at the 30S-50S ribosomal subunit interface and may play a role in the structure and function of the aminoacyl-tRNA binding site.</text>
</comment>
<reference evidence="5 6" key="1">
    <citation type="journal article" date="2016" name="Nat. Commun.">
        <title>Thousands of microbial genomes shed light on interconnected biogeochemical processes in an aquifer system.</title>
        <authorList>
            <person name="Anantharaman K."/>
            <person name="Brown C.T."/>
            <person name="Hug L.A."/>
            <person name="Sharon I."/>
            <person name="Castelle C.J."/>
            <person name="Probst A.J."/>
            <person name="Thomas B.C."/>
            <person name="Singh A."/>
            <person name="Wilkins M.J."/>
            <person name="Karaoz U."/>
            <person name="Brodie E.L."/>
            <person name="Williams K.H."/>
            <person name="Hubbard S.S."/>
            <person name="Banfield J.F."/>
        </authorList>
    </citation>
    <scope>NUCLEOTIDE SEQUENCE [LARGE SCALE GENOMIC DNA]</scope>
</reference>
<dbReference type="PRINTS" id="PR00061">
    <property type="entry name" value="RIBOSOMALL19"/>
</dbReference>
<dbReference type="Pfam" id="PF01245">
    <property type="entry name" value="Ribosomal_L19"/>
    <property type="match status" value="1"/>
</dbReference>
<dbReference type="InterPro" id="IPR038657">
    <property type="entry name" value="Ribosomal_bL19_sf"/>
</dbReference>
<dbReference type="InterPro" id="IPR008991">
    <property type="entry name" value="Translation_prot_SH3-like_sf"/>
</dbReference>
<dbReference type="AlphaFoldDB" id="A0A1G1WJE9"/>
<evidence type="ECO:0000313" key="6">
    <source>
        <dbReference type="Proteomes" id="UP000176645"/>
    </source>
</evidence>
<comment type="caution">
    <text evidence="5">The sequence shown here is derived from an EMBL/GenBank/DDBJ whole genome shotgun (WGS) entry which is preliminary data.</text>
</comment>
<dbReference type="Proteomes" id="UP000176645">
    <property type="component" value="Unassembled WGS sequence"/>
</dbReference>
<comment type="similarity">
    <text evidence="1 4">Belongs to the bacterial ribosomal protein bL19 family.</text>
</comment>
<dbReference type="GO" id="GO:0003735">
    <property type="term" value="F:structural constituent of ribosome"/>
    <property type="evidence" value="ECO:0007669"/>
    <property type="project" value="InterPro"/>
</dbReference>
<keyword evidence="3 4" id="KW-0687">Ribonucleoprotein</keyword>
<name>A0A1G1WJE9_9BACT</name>
<organism evidence="5 6">
    <name type="scientific">Candidatus Woykebacteria bacterium RBG_19FT_COMBO_43_10</name>
    <dbReference type="NCBI Taxonomy" id="1802598"/>
    <lineage>
        <taxon>Bacteria</taxon>
        <taxon>Candidatus Woykeibacteriota</taxon>
    </lineage>
</organism>
<dbReference type="PANTHER" id="PTHR15680:SF9">
    <property type="entry name" value="LARGE RIBOSOMAL SUBUNIT PROTEIN BL19M"/>
    <property type="match status" value="1"/>
</dbReference>
<sequence>MEDTKDTTENTKEPVLSPGDLVRVNVKIKEGGKERVQAFEGTVIALKGKGGSAMFTVRKIATGGIGVERIWPMRSPAIESIKVLKKRPQKRAKLYYIRALSGKEATGAKL</sequence>
<dbReference type="PIRSF" id="PIRSF002191">
    <property type="entry name" value="Ribosomal_L19"/>
    <property type="match status" value="1"/>
</dbReference>
<gene>
    <name evidence="5" type="ORF">A2Z42_02905</name>
</gene>
<evidence type="ECO:0000256" key="4">
    <source>
        <dbReference type="RuleBase" id="RU000559"/>
    </source>
</evidence>
<evidence type="ECO:0000313" key="5">
    <source>
        <dbReference type="EMBL" id="OGY27836.1"/>
    </source>
</evidence>
<evidence type="ECO:0000256" key="3">
    <source>
        <dbReference type="ARBA" id="ARBA00023274"/>
    </source>
</evidence>
<dbReference type="EMBL" id="MHCU01000021">
    <property type="protein sequence ID" value="OGY27836.1"/>
    <property type="molecule type" value="Genomic_DNA"/>
</dbReference>